<dbReference type="EMBL" id="JAIMJA010000011">
    <property type="protein sequence ID" value="MCE2595472.1"/>
    <property type="molecule type" value="Genomic_DNA"/>
</dbReference>
<dbReference type="RefSeq" id="WP_233052953.1">
    <property type="nucleotide sequence ID" value="NZ_JAIMJA010000011.1"/>
</dbReference>
<evidence type="ECO:0000313" key="6">
    <source>
        <dbReference type="Proteomes" id="UP001201273"/>
    </source>
</evidence>
<organism evidence="5 6">
    <name type="scientific">Motilimonas cestriensis</name>
    <dbReference type="NCBI Taxonomy" id="2742685"/>
    <lineage>
        <taxon>Bacteria</taxon>
        <taxon>Pseudomonadati</taxon>
        <taxon>Pseudomonadota</taxon>
        <taxon>Gammaproteobacteria</taxon>
        <taxon>Alteromonadales</taxon>
        <taxon>Alteromonadales genera incertae sedis</taxon>
        <taxon>Motilimonas</taxon>
    </lineage>
</organism>
<feature type="domain" description="Solute-binding protein family 3/N-terminal" evidence="4">
    <location>
        <begin position="47"/>
        <end position="277"/>
    </location>
</feature>
<sequence>MTYLSTCWSLFILLKQAIKTRQRLVKILFFIGLSVSLSAQGAQPKSPFVLADDGDFGPFSYNNANGELAGIFPKIYVEVFRRLNIPLLYEGYPWRRTQKLIAEGAADAMITIPTPARLEYLVASDPLFIEPFAIWARRDHPRVEKIMAIDSIADIHGYKIVELKGNGWAETELTRDGLDLDIMWVGQNTLPQILLLNRADLAIMPVNVSRYTLRKNELDMNNSLIHSKHYLRGNSFCLMVRKNSQYVGIIPEFNRVLAEMKSDGSYDKIVEGYFTLEEFRK</sequence>
<dbReference type="Pfam" id="PF00497">
    <property type="entry name" value="SBP_bac_3"/>
    <property type="match status" value="1"/>
</dbReference>
<evidence type="ECO:0000313" key="5">
    <source>
        <dbReference type="EMBL" id="MCE2595472.1"/>
    </source>
</evidence>
<comment type="caution">
    <text evidence="5">The sequence shown here is derived from an EMBL/GenBank/DDBJ whole genome shotgun (WGS) entry which is preliminary data.</text>
</comment>
<keyword evidence="2 3" id="KW-0732">Signal</keyword>
<evidence type="ECO:0000256" key="1">
    <source>
        <dbReference type="ARBA" id="ARBA00010333"/>
    </source>
</evidence>
<evidence type="ECO:0000256" key="2">
    <source>
        <dbReference type="ARBA" id="ARBA00022729"/>
    </source>
</evidence>
<feature type="signal peptide" evidence="3">
    <location>
        <begin position="1"/>
        <end position="41"/>
    </location>
</feature>
<keyword evidence="6" id="KW-1185">Reference proteome</keyword>
<protein>
    <submittedName>
        <fullName evidence="5">Transporter substrate-binding domain-containing protein</fullName>
    </submittedName>
</protein>
<dbReference type="SMART" id="SM00062">
    <property type="entry name" value="PBPb"/>
    <property type="match status" value="1"/>
</dbReference>
<dbReference type="Proteomes" id="UP001201273">
    <property type="component" value="Unassembled WGS sequence"/>
</dbReference>
<dbReference type="Gene3D" id="3.40.190.10">
    <property type="entry name" value="Periplasmic binding protein-like II"/>
    <property type="match status" value="2"/>
</dbReference>
<comment type="similarity">
    <text evidence="1">Belongs to the bacterial solute-binding protein 3 family.</text>
</comment>
<dbReference type="SUPFAM" id="SSF53850">
    <property type="entry name" value="Periplasmic binding protein-like II"/>
    <property type="match status" value="1"/>
</dbReference>
<evidence type="ECO:0000256" key="3">
    <source>
        <dbReference type="SAM" id="SignalP"/>
    </source>
</evidence>
<dbReference type="InterPro" id="IPR001638">
    <property type="entry name" value="Solute-binding_3/MltF_N"/>
</dbReference>
<dbReference type="PANTHER" id="PTHR35936:SF25">
    <property type="entry name" value="ABC TRANSPORTER SUBSTRATE-BINDING PROTEIN"/>
    <property type="match status" value="1"/>
</dbReference>
<name>A0ABS8WB01_9GAMM</name>
<evidence type="ECO:0000259" key="4">
    <source>
        <dbReference type="SMART" id="SM00062"/>
    </source>
</evidence>
<dbReference type="PANTHER" id="PTHR35936">
    <property type="entry name" value="MEMBRANE-BOUND LYTIC MUREIN TRANSGLYCOSYLASE F"/>
    <property type="match status" value="1"/>
</dbReference>
<reference evidence="5 6" key="1">
    <citation type="journal article" date="2022" name="Environ. Microbiol. Rep.">
        <title>Eco-phylogenetic analyses reveal divergent evolution of vitamin B12 metabolism in the marine bacterial family 'Psychromonadaceae'.</title>
        <authorList>
            <person name="Jin X."/>
            <person name="Yang Y."/>
            <person name="Cao H."/>
            <person name="Gao B."/>
            <person name="Zhao Z."/>
        </authorList>
    </citation>
    <scope>NUCLEOTIDE SEQUENCE [LARGE SCALE GENOMIC DNA]</scope>
    <source>
        <strain evidence="5 6">MKS20</strain>
    </source>
</reference>
<feature type="chain" id="PRO_5045838173" evidence="3">
    <location>
        <begin position="42"/>
        <end position="281"/>
    </location>
</feature>
<accession>A0ABS8WB01</accession>
<gene>
    <name evidence="5" type="ORF">K6Y31_11650</name>
</gene>
<proteinExistence type="inferred from homology"/>